<dbReference type="GO" id="GO:0032190">
    <property type="term" value="F:acrosin binding"/>
    <property type="evidence" value="ECO:0007669"/>
    <property type="project" value="TreeGrafter"/>
</dbReference>
<dbReference type="InterPro" id="IPR001507">
    <property type="entry name" value="ZP_dom"/>
</dbReference>
<dbReference type="OMA" id="MIPIMAS"/>
<dbReference type="PROSITE" id="PS51034">
    <property type="entry name" value="ZP_2"/>
    <property type="match status" value="1"/>
</dbReference>
<evidence type="ECO:0000256" key="1">
    <source>
        <dbReference type="ARBA" id="ARBA00023157"/>
    </source>
</evidence>
<evidence type="ECO:0000313" key="5">
    <source>
        <dbReference type="Proteomes" id="UP000264800"/>
    </source>
</evidence>
<dbReference type="Pfam" id="PF23344">
    <property type="entry name" value="ZP-N"/>
    <property type="match status" value="1"/>
</dbReference>
<keyword evidence="2" id="KW-0732">Signal</keyword>
<feature type="chain" id="PRO_5018730308" evidence="2">
    <location>
        <begin position="22"/>
        <end position="317"/>
    </location>
</feature>
<protein>
    <submittedName>
        <fullName evidence="4">Zona pellucida glycoprotein 3f, tandem duplicate 1</fullName>
    </submittedName>
</protein>
<dbReference type="InterPro" id="IPR042235">
    <property type="entry name" value="ZP-C_dom"/>
</dbReference>
<keyword evidence="5" id="KW-1185">Reference proteome</keyword>
<dbReference type="RefSeq" id="XP_017276311.2">
    <property type="nucleotide sequence ID" value="XM_017420822.2"/>
</dbReference>
<dbReference type="PANTHER" id="PTHR11576:SF3">
    <property type="entry name" value="SI:CH211-14A17.6-RELATED"/>
    <property type="match status" value="1"/>
</dbReference>
<dbReference type="GO" id="GO:0007339">
    <property type="term" value="P:binding of sperm to zona pellucida"/>
    <property type="evidence" value="ECO:0007669"/>
    <property type="project" value="TreeGrafter"/>
</dbReference>
<accession>A0A3Q3BDF4</accession>
<name>A0A3Q3BDF4_KRYMA</name>
<dbReference type="InterPro" id="IPR055355">
    <property type="entry name" value="ZP-C"/>
</dbReference>
<sequence length="317" mass="35478">MALFWHCVLLSCLVVASLISADMKLDCRPDYMTLVWTDSKSQTDPSLFRLGSCLPTSFTAREVVFNVEFSDCSFERLVTGNELLYTNSLIYTSSPDAYMPPFTIPVVCTYERPKDWYPMIYDPVFSTYGVEDLVFHLDLMNDDFSGPAESTNFPLGSMIPILARVEQVTHQPLLVLLDECVAATTPDLRPGLDLYPIITNKGCLVDSKTSRSKFEPRVKSSVLQLLLQAFKFALGQEVYIHCSISAWDPLDLDNTKKACHYVKDHGWELLDNPVYSGLCDCCDSTCSTRKRRSLGSDKTGLVQKAILGPLTITDLTS</sequence>
<dbReference type="Ensembl" id="ENSKMAT00000027688.1">
    <property type="protein sequence ID" value="ENSKMAP00000027346.1"/>
    <property type="gene ID" value="ENSKMAG00000020285.1"/>
</dbReference>
<dbReference type="STRING" id="37003.ENSKMAP00000027346"/>
<dbReference type="GeneID" id="108238619"/>
<dbReference type="Pfam" id="PF00100">
    <property type="entry name" value="Zona_pellucida"/>
    <property type="match status" value="1"/>
</dbReference>
<dbReference type="GO" id="GO:0031012">
    <property type="term" value="C:extracellular matrix"/>
    <property type="evidence" value="ECO:0007669"/>
    <property type="project" value="TreeGrafter"/>
</dbReference>
<evidence type="ECO:0000259" key="3">
    <source>
        <dbReference type="PROSITE" id="PS51034"/>
    </source>
</evidence>
<reference evidence="4" key="2">
    <citation type="submission" date="2025-09" db="UniProtKB">
        <authorList>
            <consortium name="Ensembl"/>
        </authorList>
    </citation>
    <scope>IDENTIFICATION</scope>
</reference>
<evidence type="ECO:0000256" key="2">
    <source>
        <dbReference type="SAM" id="SignalP"/>
    </source>
</evidence>
<dbReference type="Gene3D" id="2.60.40.3210">
    <property type="entry name" value="Zona pellucida, ZP-N domain"/>
    <property type="match status" value="1"/>
</dbReference>
<evidence type="ECO:0000313" key="4">
    <source>
        <dbReference type="Ensembl" id="ENSKMAP00000027346.1"/>
    </source>
</evidence>
<keyword evidence="1" id="KW-1015">Disulfide bond</keyword>
<dbReference type="GO" id="GO:0035803">
    <property type="term" value="P:egg coat formation"/>
    <property type="evidence" value="ECO:0007669"/>
    <property type="project" value="TreeGrafter"/>
</dbReference>
<dbReference type="Gene3D" id="2.60.40.4100">
    <property type="entry name" value="Zona pellucida, ZP-C domain"/>
    <property type="match status" value="1"/>
</dbReference>
<proteinExistence type="predicted"/>
<dbReference type="InterPro" id="IPR055356">
    <property type="entry name" value="ZP-N"/>
</dbReference>
<dbReference type="AlphaFoldDB" id="A0A3Q3BDF4"/>
<feature type="domain" description="ZP" evidence="3">
    <location>
        <begin position="26"/>
        <end position="266"/>
    </location>
</feature>
<dbReference type="KEGG" id="kmr:108238619"/>
<dbReference type="GeneTree" id="ENSGT01030000234567"/>
<dbReference type="FunFam" id="2.60.40.4100:FF:000002">
    <property type="entry name" value="Zona pellucida sperm-binding protein 3"/>
    <property type="match status" value="1"/>
</dbReference>
<dbReference type="SMART" id="SM00241">
    <property type="entry name" value="ZP"/>
    <property type="match status" value="1"/>
</dbReference>
<dbReference type="GO" id="GO:2000344">
    <property type="term" value="P:positive regulation of acrosome reaction"/>
    <property type="evidence" value="ECO:0007669"/>
    <property type="project" value="TreeGrafter"/>
</dbReference>
<organism evidence="4 5">
    <name type="scientific">Kryptolebias marmoratus</name>
    <name type="common">Mangrove killifish</name>
    <name type="synonym">Rivulus marmoratus</name>
    <dbReference type="NCBI Taxonomy" id="37003"/>
    <lineage>
        <taxon>Eukaryota</taxon>
        <taxon>Metazoa</taxon>
        <taxon>Chordata</taxon>
        <taxon>Craniata</taxon>
        <taxon>Vertebrata</taxon>
        <taxon>Euteleostomi</taxon>
        <taxon>Actinopterygii</taxon>
        <taxon>Neopterygii</taxon>
        <taxon>Teleostei</taxon>
        <taxon>Neoteleostei</taxon>
        <taxon>Acanthomorphata</taxon>
        <taxon>Ovalentaria</taxon>
        <taxon>Atherinomorphae</taxon>
        <taxon>Cyprinodontiformes</taxon>
        <taxon>Rivulidae</taxon>
        <taxon>Kryptolebias</taxon>
    </lineage>
</organism>
<feature type="signal peptide" evidence="2">
    <location>
        <begin position="1"/>
        <end position="21"/>
    </location>
</feature>
<dbReference type="PANTHER" id="PTHR11576">
    <property type="entry name" value="ZONA PELLUCIDA SPERM-BINDING PROTEIN 3"/>
    <property type="match status" value="1"/>
</dbReference>
<dbReference type="OrthoDB" id="9928644at2759"/>
<reference evidence="4" key="1">
    <citation type="submission" date="2025-08" db="UniProtKB">
        <authorList>
            <consortium name="Ensembl"/>
        </authorList>
    </citation>
    <scope>IDENTIFICATION</scope>
</reference>
<dbReference type="Proteomes" id="UP000264800">
    <property type="component" value="Unplaced"/>
</dbReference>